<dbReference type="EMBL" id="CP001861">
    <property type="protein sequence ID" value="ADB63114.1"/>
    <property type="molecule type" value="Genomic_DNA"/>
</dbReference>
<evidence type="ECO:0000256" key="1">
    <source>
        <dbReference type="SAM" id="Phobius"/>
    </source>
</evidence>
<proteinExistence type="predicted"/>
<accession>D2S167</accession>
<keyword evidence="1" id="KW-1133">Transmembrane helix</keyword>
<dbReference type="AlphaFoldDB" id="D2S167"/>
<keyword evidence="1" id="KW-0812">Transmembrane</keyword>
<dbReference type="KEGG" id="htu:Htur_4297"/>
<dbReference type="InterPro" id="IPR055934">
    <property type="entry name" value="DUF7512"/>
</dbReference>
<feature type="transmembrane region" description="Helical" evidence="1">
    <location>
        <begin position="20"/>
        <end position="45"/>
    </location>
</feature>
<keyword evidence="3" id="KW-1185">Reference proteome</keyword>
<evidence type="ECO:0000313" key="2">
    <source>
        <dbReference type="EMBL" id="ADB63114.1"/>
    </source>
</evidence>
<keyword evidence="2" id="KW-0614">Plasmid</keyword>
<organism evidence="2 3">
    <name type="scientific">Haloterrigena turkmenica (strain ATCC 51198 / DSM 5511 / JCM 9101 / NCIMB 13204 / VKM B-1734 / 4k)</name>
    <name type="common">Halococcus turkmenicus</name>
    <dbReference type="NCBI Taxonomy" id="543526"/>
    <lineage>
        <taxon>Archaea</taxon>
        <taxon>Methanobacteriati</taxon>
        <taxon>Methanobacteriota</taxon>
        <taxon>Stenosarchaea group</taxon>
        <taxon>Halobacteria</taxon>
        <taxon>Halobacteriales</taxon>
        <taxon>Natrialbaceae</taxon>
        <taxon>Haloterrigena</taxon>
    </lineage>
</organism>
<geneLocation type="plasmid" evidence="2 3">
    <name>pHTUR01</name>
</geneLocation>
<sequence length="59" mass="6237">MHTTDRRWSIAMIDLAASSSAAQAGALVGAVLLEAIALYVGYGALERVAMPIIERVKHA</sequence>
<gene>
    <name evidence="2" type="ordered locus">Htur_4297</name>
</gene>
<dbReference type="Pfam" id="PF24352">
    <property type="entry name" value="DUF7512"/>
    <property type="match status" value="1"/>
</dbReference>
<reference evidence="2 3" key="1">
    <citation type="journal article" date="2010" name="Stand. Genomic Sci.">
        <title>Complete genome sequence of Haloterrigena turkmenica type strain (4k).</title>
        <authorList>
            <person name="Saunders E."/>
            <person name="Tindall B.J."/>
            <person name="Fahnrich R."/>
            <person name="Lapidus A."/>
            <person name="Copeland A."/>
            <person name="Del Rio T.G."/>
            <person name="Lucas S."/>
            <person name="Chen F."/>
            <person name="Tice H."/>
            <person name="Cheng J.F."/>
            <person name="Han C."/>
            <person name="Detter J.C."/>
            <person name="Bruce D."/>
            <person name="Goodwin L."/>
            <person name="Chain P."/>
            <person name="Pitluck S."/>
            <person name="Pati A."/>
            <person name="Ivanova N."/>
            <person name="Mavromatis K."/>
            <person name="Chen A."/>
            <person name="Palaniappan K."/>
            <person name="Land M."/>
            <person name="Hauser L."/>
            <person name="Chang Y.J."/>
            <person name="Jeffries C.D."/>
            <person name="Brettin T."/>
            <person name="Rohde M."/>
            <person name="Goker M."/>
            <person name="Bristow J."/>
            <person name="Eisen J.A."/>
            <person name="Markowitz V."/>
            <person name="Hugenholtz P."/>
            <person name="Klenk H.P."/>
            <person name="Kyrpides N.C."/>
        </authorList>
    </citation>
    <scope>NUCLEOTIDE SEQUENCE [LARGE SCALE GENOMIC DNA]</scope>
    <source>
        <strain evidence="3">ATCC 51198 / DSM 5511 / JCM 9101 / NCIMB 13204 / VKM B-1734 / 4k</strain>
    </source>
</reference>
<dbReference type="Proteomes" id="UP000001903">
    <property type="component" value="Plasmid pHTUR01"/>
</dbReference>
<name>D2S167_HALTV</name>
<keyword evidence="1" id="KW-0472">Membrane</keyword>
<dbReference type="HOGENOM" id="CLU_213589_1_0_2"/>
<evidence type="ECO:0000313" key="3">
    <source>
        <dbReference type="Proteomes" id="UP000001903"/>
    </source>
</evidence>
<protein>
    <submittedName>
        <fullName evidence="2">Uncharacterized protein</fullName>
    </submittedName>
</protein>